<name>A0A4Y8WEV9_9VIBR</name>
<dbReference type="PANTHER" id="PTHR35603:SF2">
    <property type="entry name" value="OUTER MEMBRANE LIPOPROTEIN"/>
    <property type="match status" value="1"/>
</dbReference>
<evidence type="ECO:0000256" key="1">
    <source>
        <dbReference type="ARBA" id="ARBA00004370"/>
    </source>
</evidence>
<dbReference type="Proteomes" id="UP000297753">
    <property type="component" value="Unassembled WGS sequence"/>
</dbReference>
<comment type="subcellular location">
    <subcellularLocation>
        <location evidence="1">Membrane</location>
    </subcellularLocation>
</comment>
<feature type="domain" description="Glycine zipper 2TM" evidence="3">
    <location>
        <begin position="67"/>
        <end position="108"/>
    </location>
</feature>
<dbReference type="InterPro" id="IPR008816">
    <property type="entry name" value="Gly_zipper_2TM_dom"/>
</dbReference>
<protein>
    <submittedName>
        <fullName evidence="4">Glycine zipper 2TM domain-containing protein</fullName>
    </submittedName>
</protein>
<dbReference type="NCBIfam" id="NF008437">
    <property type="entry name" value="PRK11280.1"/>
    <property type="match status" value="1"/>
</dbReference>
<dbReference type="AlphaFoldDB" id="A0A4Y8WEV9"/>
<evidence type="ECO:0000256" key="2">
    <source>
        <dbReference type="ARBA" id="ARBA00023136"/>
    </source>
</evidence>
<accession>A0A4Y8WEV9</accession>
<organism evidence="4 5">
    <name type="scientific">Vibrio ouci</name>
    <dbReference type="NCBI Taxonomy" id="2499078"/>
    <lineage>
        <taxon>Bacteria</taxon>
        <taxon>Pseudomonadati</taxon>
        <taxon>Pseudomonadota</taxon>
        <taxon>Gammaproteobacteria</taxon>
        <taxon>Vibrionales</taxon>
        <taxon>Vibrionaceae</taxon>
        <taxon>Vibrio</taxon>
    </lineage>
</organism>
<keyword evidence="5" id="KW-1185">Reference proteome</keyword>
<reference evidence="4 5" key="1">
    <citation type="submission" date="2019-01" db="EMBL/GenBank/DDBJ databases">
        <title>Vibrio BEI176 sp. nov, a marine bacterium isolated from China: eastern marignal seas.</title>
        <authorList>
            <person name="Li B."/>
        </authorList>
    </citation>
    <scope>NUCLEOTIDE SEQUENCE [LARGE SCALE GENOMIC DNA]</scope>
    <source>
        <strain evidence="4 5">BEI176</strain>
    </source>
</reference>
<gene>
    <name evidence="4" type="ORF">ELS82_12815</name>
</gene>
<dbReference type="EMBL" id="SATR01000018">
    <property type="protein sequence ID" value="TFH91173.1"/>
    <property type="molecule type" value="Genomic_DNA"/>
</dbReference>
<sequence length="172" mass="17709">MKIKSIIFAITTATLLSACQDDKAPAPTYATVTSVEPITEQVQTPHQVCKDVVVTTQAEIKDDNKLVGTLGGAAAGAALGNQVGGGSGKTIATAVGTVAGAMTGRKIQDNAQKNDVITTTQRQCNTQYTTSSKTVGYNVTYDLGGTAVTAKTTNKPQGNILPIVDGKVILPE</sequence>
<dbReference type="GO" id="GO:0019867">
    <property type="term" value="C:outer membrane"/>
    <property type="evidence" value="ECO:0007669"/>
    <property type="project" value="InterPro"/>
</dbReference>
<evidence type="ECO:0000259" key="3">
    <source>
        <dbReference type="Pfam" id="PF05433"/>
    </source>
</evidence>
<dbReference type="OrthoDB" id="9132795at2"/>
<evidence type="ECO:0000313" key="5">
    <source>
        <dbReference type="Proteomes" id="UP000297753"/>
    </source>
</evidence>
<dbReference type="PANTHER" id="PTHR35603">
    <property type="match status" value="1"/>
</dbReference>
<dbReference type="PROSITE" id="PS51257">
    <property type="entry name" value="PROKAR_LIPOPROTEIN"/>
    <property type="match status" value="1"/>
</dbReference>
<proteinExistence type="predicted"/>
<keyword evidence="2" id="KW-0472">Membrane</keyword>
<evidence type="ECO:0000313" key="4">
    <source>
        <dbReference type="EMBL" id="TFH91173.1"/>
    </source>
</evidence>
<dbReference type="Pfam" id="PF05433">
    <property type="entry name" value="Rick_17kDa_Anti"/>
    <property type="match status" value="1"/>
</dbReference>
<dbReference type="InterPro" id="IPR051407">
    <property type="entry name" value="Bact_OM_lipoprot/Surf_antigen"/>
</dbReference>
<dbReference type="RefSeq" id="WP_134835816.1">
    <property type="nucleotide sequence ID" value="NZ_SATR01000018.1"/>
</dbReference>
<comment type="caution">
    <text evidence="4">The sequence shown here is derived from an EMBL/GenBank/DDBJ whole genome shotgun (WGS) entry which is preliminary data.</text>
</comment>